<dbReference type="RefSeq" id="WP_179240904.1">
    <property type="nucleotide sequence ID" value="NZ_CP058595.1"/>
</dbReference>
<evidence type="ECO:0000256" key="2">
    <source>
        <dbReference type="SAM" id="Phobius"/>
    </source>
</evidence>
<dbReference type="InterPro" id="IPR003715">
    <property type="entry name" value="Poly_export_N"/>
</dbReference>
<feature type="domain" description="Soluble ligand binding" evidence="4">
    <location>
        <begin position="140"/>
        <end position="186"/>
    </location>
</feature>
<keyword evidence="2" id="KW-0472">Membrane</keyword>
<dbReference type="KEGG" id="cagg:HYG79_04150"/>
<dbReference type="GO" id="GO:0015159">
    <property type="term" value="F:polysaccharide transmembrane transporter activity"/>
    <property type="evidence" value="ECO:0007669"/>
    <property type="project" value="InterPro"/>
</dbReference>
<proteinExistence type="predicted"/>
<dbReference type="InterPro" id="IPR049712">
    <property type="entry name" value="Poly_export"/>
</dbReference>
<name>A0A7H9AM81_9FLAO</name>
<dbReference type="Proteomes" id="UP000509302">
    <property type="component" value="Chromosome"/>
</dbReference>
<evidence type="ECO:0000313" key="6">
    <source>
        <dbReference type="Proteomes" id="UP000509302"/>
    </source>
</evidence>
<dbReference type="PROSITE" id="PS51257">
    <property type="entry name" value="PROKAR_LIPOPROTEIN"/>
    <property type="match status" value="1"/>
</dbReference>
<dbReference type="Pfam" id="PF02563">
    <property type="entry name" value="Poly_export"/>
    <property type="match status" value="1"/>
</dbReference>
<feature type="domain" description="Polysaccharide export protein N-terminal" evidence="3">
    <location>
        <begin position="43"/>
        <end position="136"/>
    </location>
</feature>
<keyword evidence="1" id="KW-0732">Signal</keyword>
<evidence type="ECO:0000313" key="5">
    <source>
        <dbReference type="EMBL" id="QLG44570.1"/>
    </source>
</evidence>
<keyword evidence="2" id="KW-0812">Transmembrane</keyword>
<evidence type="ECO:0000259" key="4">
    <source>
        <dbReference type="Pfam" id="PF10531"/>
    </source>
</evidence>
<protein>
    <submittedName>
        <fullName evidence="5">Polysaccharide biosynthesis/export family protein</fullName>
    </submittedName>
</protein>
<dbReference type="PANTHER" id="PTHR33619">
    <property type="entry name" value="POLYSACCHARIDE EXPORT PROTEIN GFCE-RELATED"/>
    <property type="match status" value="1"/>
</dbReference>
<organism evidence="5 6">
    <name type="scientific">Costertonia aggregata</name>
    <dbReference type="NCBI Taxonomy" id="343403"/>
    <lineage>
        <taxon>Bacteria</taxon>
        <taxon>Pseudomonadati</taxon>
        <taxon>Bacteroidota</taxon>
        <taxon>Flavobacteriia</taxon>
        <taxon>Flavobacteriales</taxon>
        <taxon>Flavobacteriaceae</taxon>
        <taxon>Costertonia</taxon>
    </lineage>
</organism>
<dbReference type="Pfam" id="PF10531">
    <property type="entry name" value="SLBB"/>
    <property type="match status" value="1"/>
</dbReference>
<reference evidence="5 6" key="1">
    <citation type="journal article" date="2006" name="Int. J. Syst. Evol. Microbiol.">
        <title>Costertonia aggregata gen. nov., sp. nov., a mesophilic marine bacterium of the family Flavobacteriaceae, isolated from a mature biofilm.</title>
        <authorList>
            <person name="Kwon K.K."/>
            <person name="Lee Y.K."/>
            <person name="Lee H.K."/>
        </authorList>
    </citation>
    <scope>NUCLEOTIDE SEQUENCE [LARGE SCALE GENOMIC DNA]</scope>
    <source>
        <strain evidence="5 6">KCCM 42265</strain>
    </source>
</reference>
<gene>
    <name evidence="5" type="ORF">HYG79_04150</name>
</gene>
<keyword evidence="6" id="KW-1185">Reference proteome</keyword>
<dbReference type="Gene3D" id="3.30.1950.10">
    <property type="entry name" value="wza like domain"/>
    <property type="match status" value="1"/>
</dbReference>
<dbReference type="EMBL" id="CP058595">
    <property type="protein sequence ID" value="QLG44570.1"/>
    <property type="molecule type" value="Genomic_DNA"/>
</dbReference>
<dbReference type="PANTHER" id="PTHR33619:SF3">
    <property type="entry name" value="POLYSACCHARIDE EXPORT PROTEIN GFCE-RELATED"/>
    <property type="match status" value="1"/>
</dbReference>
<feature type="transmembrane region" description="Helical" evidence="2">
    <location>
        <begin position="231"/>
        <end position="252"/>
    </location>
</feature>
<keyword evidence="2" id="KW-1133">Transmembrane helix</keyword>
<dbReference type="InterPro" id="IPR019554">
    <property type="entry name" value="Soluble_ligand-bd"/>
</dbReference>
<sequence length="254" mass="27671">MNKNIFISAFVVMILQSCASKKDVLYFQDAEAHSVENIIYNSSKIQPNDILSIVVGASVPETTYPYNVQSSAAGVNLNLDVLQLQGYLVSNEGFIDFPVLGKIKVLGETIDDLEIALQKRLEKGGHLIDPTVSVRILNAKVTVLGEVKVPGTYTFTEQNISLPQALGYAGDLTINGERKDILIIREESGVRNIARIDLTTADWFGSPYYYIKPNDVIVVNPNNPKVKSAGFIGNAGTVLTIASLILTSVVLITR</sequence>
<evidence type="ECO:0000256" key="1">
    <source>
        <dbReference type="ARBA" id="ARBA00022729"/>
    </source>
</evidence>
<dbReference type="AlphaFoldDB" id="A0A7H9AM81"/>
<accession>A0A7H9AM81</accession>
<dbReference type="Gene3D" id="3.10.560.10">
    <property type="entry name" value="Outer membrane lipoprotein wza domain like"/>
    <property type="match status" value="2"/>
</dbReference>
<evidence type="ECO:0000259" key="3">
    <source>
        <dbReference type="Pfam" id="PF02563"/>
    </source>
</evidence>